<dbReference type="GeneID" id="96954668"/>
<reference evidence="1 2" key="1">
    <citation type="journal article" date="2019" name="Int. J. Syst. Evol. Microbiol.">
        <title>The Global Catalogue of Microorganisms (GCM) 10K type strain sequencing project: providing services to taxonomists for standard genome sequencing and annotation.</title>
        <authorList>
            <consortium name="The Broad Institute Genomics Platform"/>
            <consortium name="The Broad Institute Genome Sequencing Center for Infectious Disease"/>
            <person name="Wu L."/>
            <person name="Ma J."/>
        </authorList>
    </citation>
    <scope>NUCLEOTIDE SEQUENCE [LARGE SCALE GENOMIC DNA]</scope>
    <source>
        <strain evidence="1 2">GX21</strain>
    </source>
</reference>
<dbReference type="Proteomes" id="UP001596434">
    <property type="component" value="Unassembled WGS sequence"/>
</dbReference>
<name>A0ABD6A009_9EURY</name>
<sequence length="263" mass="29518">MTRSLQQFIDERESHQRRIVVVNGAEVDDEVTEIVDYFDRFDLETRRVTIDGLPESFLVLTDGDAYLGSVGIAELHAYLFEAFDQNSFRDLDPSAKRNPSVEGFLTHLDGNVYSLFGEGKVAMGCVSQLLETRAWRRGAGELHTGFQTFRALRDDPSVWTRYRKIADCGVDTTVYGRPEWTPETWNGVNAYADETGEHVADYWFVVYRGPDDQDDGALLARETDPGRYTGFWTFDSETVGALVETLVADYQPSLSALGDAAPS</sequence>
<evidence type="ECO:0000313" key="2">
    <source>
        <dbReference type="Proteomes" id="UP001596434"/>
    </source>
</evidence>
<dbReference type="AlphaFoldDB" id="A0ABD6A009"/>
<evidence type="ECO:0008006" key="3">
    <source>
        <dbReference type="Google" id="ProtNLM"/>
    </source>
</evidence>
<comment type="caution">
    <text evidence="1">The sequence shown here is derived from an EMBL/GenBank/DDBJ whole genome shotgun (WGS) entry which is preliminary data.</text>
</comment>
<accession>A0ABD6A009</accession>
<protein>
    <recommendedName>
        <fullName evidence="3">Diguanylate Cyclase and Two-component system sensory domain-containing protein</fullName>
    </recommendedName>
</protein>
<keyword evidence="2" id="KW-1185">Reference proteome</keyword>
<gene>
    <name evidence="1" type="ORF">ACFQKE_13420</name>
</gene>
<dbReference type="RefSeq" id="WP_379704945.1">
    <property type="nucleotide sequence ID" value="NZ_JBHTAT010000001.1"/>
</dbReference>
<proteinExistence type="predicted"/>
<evidence type="ECO:0000313" key="1">
    <source>
        <dbReference type="EMBL" id="MFC7256283.1"/>
    </source>
</evidence>
<organism evidence="1 2">
    <name type="scientific">Haloplanus litoreus</name>
    <dbReference type="NCBI Taxonomy" id="767515"/>
    <lineage>
        <taxon>Archaea</taxon>
        <taxon>Methanobacteriati</taxon>
        <taxon>Methanobacteriota</taxon>
        <taxon>Stenosarchaea group</taxon>
        <taxon>Halobacteria</taxon>
        <taxon>Halobacteriales</taxon>
        <taxon>Haloferacaceae</taxon>
        <taxon>Haloplanus</taxon>
    </lineage>
</organism>
<dbReference type="EMBL" id="JBHTAT010000001">
    <property type="protein sequence ID" value="MFC7256283.1"/>
    <property type="molecule type" value="Genomic_DNA"/>
</dbReference>